<comment type="caution">
    <text evidence="2">The sequence shown here is derived from an EMBL/GenBank/DDBJ whole genome shotgun (WGS) entry which is preliminary data.</text>
</comment>
<evidence type="ECO:0000256" key="1">
    <source>
        <dbReference type="SAM" id="MobiDB-lite"/>
    </source>
</evidence>
<feature type="compositionally biased region" description="Low complexity" evidence="1">
    <location>
        <begin position="30"/>
        <end position="40"/>
    </location>
</feature>
<evidence type="ECO:0000313" key="2">
    <source>
        <dbReference type="EMBL" id="GIE72924.1"/>
    </source>
</evidence>
<gene>
    <name evidence="2" type="ORF">Apa02nite_090320</name>
</gene>
<evidence type="ECO:0000313" key="3">
    <source>
        <dbReference type="Proteomes" id="UP000624709"/>
    </source>
</evidence>
<reference evidence="2 3" key="1">
    <citation type="submission" date="2021-01" db="EMBL/GenBank/DDBJ databases">
        <title>Whole genome shotgun sequence of Actinoplanes palleronii NBRC 14916.</title>
        <authorList>
            <person name="Komaki H."/>
            <person name="Tamura T."/>
        </authorList>
    </citation>
    <scope>NUCLEOTIDE SEQUENCE [LARGE SCALE GENOMIC DNA]</scope>
    <source>
        <strain evidence="2 3">NBRC 14916</strain>
    </source>
</reference>
<organism evidence="2 3">
    <name type="scientific">Actinoplanes palleronii</name>
    <dbReference type="NCBI Taxonomy" id="113570"/>
    <lineage>
        <taxon>Bacteria</taxon>
        <taxon>Bacillati</taxon>
        <taxon>Actinomycetota</taxon>
        <taxon>Actinomycetes</taxon>
        <taxon>Micromonosporales</taxon>
        <taxon>Micromonosporaceae</taxon>
        <taxon>Actinoplanes</taxon>
    </lineage>
</organism>
<dbReference type="Proteomes" id="UP000624709">
    <property type="component" value="Unassembled WGS sequence"/>
</dbReference>
<keyword evidence="3" id="KW-1185">Reference proteome</keyword>
<sequence length="111" mass="10988">MCFAALPVRSECFCSPAGAEGGLPPPGPDPGLTGTTALGGDISAPPAWRPAGADGGYERTRAAAGLGRAGPRRTGPGWTTPDWAGLVEPVGVEPVGVEPGQAGVGLVRCRV</sequence>
<proteinExistence type="predicted"/>
<feature type="compositionally biased region" description="Low complexity" evidence="1">
    <location>
        <begin position="72"/>
        <end position="82"/>
    </location>
</feature>
<protein>
    <submittedName>
        <fullName evidence="2">Uncharacterized protein</fullName>
    </submittedName>
</protein>
<accession>A0ABQ4BQG9</accession>
<dbReference type="EMBL" id="BOMS01000161">
    <property type="protein sequence ID" value="GIE72924.1"/>
    <property type="molecule type" value="Genomic_DNA"/>
</dbReference>
<feature type="region of interest" description="Disordered" evidence="1">
    <location>
        <begin position="16"/>
        <end position="82"/>
    </location>
</feature>
<name>A0ABQ4BQG9_9ACTN</name>